<proteinExistence type="inferred from homology"/>
<protein>
    <recommendedName>
        <fullName evidence="7">Phosphatidylglycerol--prolipoprotein diacylglyceryl transferase</fullName>
        <ecNumber evidence="7">2.5.1.145</ecNumber>
    </recommendedName>
</protein>
<dbReference type="EC" id="2.5.1.145" evidence="7"/>
<evidence type="ECO:0000256" key="7">
    <source>
        <dbReference type="HAMAP-Rule" id="MF_01147"/>
    </source>
</evidence>
<dbReference type="PANTHER" id="PTHR30589:SF0">
    <property type="entry name" value="PHOSPHATIDYLGLYCEROL--PROLIPOPROTEIN DIACYLGLYCERYL TRANSFERASE"/>
    <property type="match status" value="1"/>
</dbReference>
<comment type="function">
    <text evidence="7">Catalyzes the transfer of the diacylglyceryl group from phosphatidylglycerol to the sulfhydryl group of the N-terminal cysteine of a prolipoprotein, the first step in the formation of mature lipoproteins.</text>
</comment>
<comment type="caution">
    <text evidence="7">Lacks conserved residue(s) required for the propagation of feature annotation.</text>
</comment>
<comment type="similarity">
    <text evidence="1 7">Belongs to the Lgt family.</text>
</comment>
<comment type="catalytic activity">
    <reaction evidence="7">
        <text>L-cysteinyl-[prolipoprotein] + a 1,2-diacyl-sn-glycero-3-phospho-(1'-sn-glycerol) = an S-1,2-diacyl-sn-glyceryl-L-cysteinyl-[prolipoprotein] + sn-glycerol 1-phosphate + H(+)</text>
        <dbReference type="Rhea" id="RHEA:56712"/>
        <dbReference type="Rhea" id="RHEA-COMP:14679"/>
        <dbReference type="Rhea" id="RHEA-COMP:14680"/>
        <dbReference type="ChEBI" id="CHEBI:15378"/>
        <dbReference type="ChEBI" id="CHEBI:29950"/>
        <dbReference type="ChEBI" id="CHEBI:57685"/>
        <dbReference type="ChEBI" id="CHEBI:64716"/>
        <dbReference type="ChEBI" id="CHEBI:140658"/>
        <dbReference type="EC" id="2.5.1.145"/>
    </reaction>
</comment>
<comment type="caution">
    <text evidence="9">The sequence shown here is derived from an EMBL/GenBank/DDBJ whole genome shotgun (WGS) entry which is preliminary data.</text>
</comment>
<dbReference type="UniPathway" id="UPA00664"/>
<feature type="transmembrane region" description="Helical" evidence="7">
    <location>
        <begin position="101"/>
        <end position="119"/>
    </location>
</feature>
<evidence type="ECO:0000256" key="4">
    <source>
        <dbReference type="ARBA" id="ARBA00022692"/>
    </source>
</evidence>
<keyword evidence="2 7" id="KW-1003">Cell membrane</keyword>
<dbReference type="RefSeq" id="WP_118048600.1">
    <property type="nucleotide sequence ID" value="NZ_CABJFK010000009.1"/>
</dbReference>
<evidence type="ECO:0000256" key="5">
    <source>
        <dbReference type="ARBA" id="ARBA00022989"/>
    </source>
</evidence>
<evidence type="ECO:0000256" key="1">
    <source>
        <dbReference type="ARBA" id="ARBA00007150"/>
    </source>
</evidence>
<dbReference type="NCBIfam" id="TIGR00544">
    <property type="entry name" value="lgt"/>
    <property type="match status" value="1"/>
</dbReference>
<dbReference type="Proteomes" id="UP000283745">
    <property type="component" value="Unassembled WGS sequence"/>
</dbReference>
<dbReference type="InterPro" id="IPR001640">
    <property type="entry name" value="Lgt"/>
</dbReference>
<feature type="transmembrane region" description="Helical" evidence="7">
    <location>
        <begin position="131"/>
        <end position="150"/>
    </location>
</feature>
<evidence type="ECO:0000256" key="8">
    <source>
        <dbReference type="SAM" id="MobiDB-lite"/>
    </source>
</evidence>
<gene>
    <name evidence="7 9" type="primary">lgt</name>
    <name evidence="9" type="ORF">DW740_12120</name>
</gene>
<keyword evidence="4 7" id="KW-0812">Transmembrane</keyword>
<comment type="subcellular location">
    <subcellularLocation>
        <location evidence="7">Cell membrane</location>
        <topology evidence="7">Multi-pass membrane protein</topology>
    </subcellularLocation>
</comment>
<accession>A0A414J3R0</accession>
<dbReference type="EMBL" id="QSKF01000009">
    <property type="protein sequence ID" value="RHE39074.1"/>
    <property type="molecule type" value="Genomic_DNA"/>
</dbReference>
<dbReference type="GO" id="GO:0008961">
    <property type="term" value="F:phosphatidylglycerol-prolipoprotein diacylglyceryl transferase activity"/>
    <property type="evidence" value="ECO:0007669"/>
    <property type="project" value="UniProtKB-UniRule"/>
</dbReference>
<evidence type="ECO:0000313" key="9">
    <source>
        <dbReference type="EMBL" id="RHE39074.1"/>
    </source>
</evidence>
<feature type="transmembrane region" description="Helical" evidence="7">
    <location>
        <begin position="200"/>
        <end position="219"/>
    </location>
</feature>
<dbReference type="GO" id="GO:0005886">
    <property type="term" value="C:plasma membrane"/>
    <property type="evidence" value="ECO:0007669"/>
    <property type="project" value="UniProtKB-SubCell"/>
</dbReference>
<reference evidence="9 10" key="1">
    <citation type="submission" date="2018-08" db="EMBL/GenBank/DDBJ databases">
        <title>A genome reference for cultivated species of the human gut microbiota.</title>
        <authorList>
            <person name="Zou Y."/>
            <person name="Xue W."/>
            <person name="Luo G."/>
        </authorList>
    </citation>
    <scope>NUCLEOTIDE SEQUENCE [LARGE SCALE GENOMIC DNA]</scope>
    <source>
        <strain evidence="9 10">AM28-23</strain>
    </source>
</reference>
<feature type="region of interest" description="Disordered" evidence="8">
    <location>
        <begin position="323"/>
        <end position="366"/>
    </location>
</feature>
<feature type="transmembrane region" description="Helical" evidence="7">
    <location>
        <begin position="228"/>
        <end position="246"/>
    </location>
</feature>
<keyword evidence="3 7" id="KW-0808">Transferase</keyword>
<feature type="transmembrane region" description="Helical" evidence="7">
    <location>
        <begin position="258"/>
        <end position="282"/>
    </location>
</feature>
<organism evidence="9 10">
    <name type="scientific">Blautia obeum</name>
    <dbReference type="NCBI Taxonomy" id="40520"/>
    <lineage>
        <taxon>Bacteria</taxon>
        <taxon>Bacillati</taxon>
        <taxon>Bacillota</taxon>
        <taxon>Clostridia</taxon>
        <taxon>Lachnospirales</taxon>
        <taxon>Lachnospiraceae</taxon>
        <taxon>Blautia</taxon>
    </lineage>
</organism>
<sequence length="366" mass="40567">MNLSIRFPNISAYFEGMNKSFTVFGFEITVYGILVAVGMLLGLAVIMLQVRKHKENPNLYLGMVLVSLIGGLIGARLYYLAFSWEAFSGKPWTDLINIRGGGLAIYGGIFGGALAGFIYCKIRKVSFGQMADTVSIGLLTGQIIGVWGNAFNREAFGEYTDSLFAMQIPLESVHSSAVTKQMRDNLVMVLDEPFIQVHPLFFYESIWCLLLLIVLLILGRRKSFQGEIFLCYLAGYGLGKCGIEWLRTDSLYIPGTKISVSLLVSAVLFLVCGVTASVRHILSRKRNALRSRRREEAYAPDEKTDGSRLTDVQNFESIQDEFKEILDRPEAPAPSGKTEQEDQKQEGSSEAASAQPETGPDHDQTE</sequence>
<keyword evidence="5 7" id="KW-1133">Transmembrane helix</keyword>
<keyword evidence="6 7" id="KW-0472">Membrane</keyword>
<dbReference type="Pfam" id="PF01790">
    <property type="entry name" value="LGT"/>
    <property type="match status" value="1"/>
</dbReference>
<evidence type="ECO:0000256" key="2">
    <source>
        <dbReference type="ARBA" id="ARBA00022475"/>
    </source>
</evidence>
<evidence type="ECO:0000256" key="6">
    <source>
        <dbReference type="ARBA" id="ARBA00023136"/>
    </source>
</evidence>
<name>A0A414J3R0_9FIRM</name>
<comment type="pathway">
    <text evidence="7">Protein modification; lipoprotein biosynthesis (diacylglyceryl transfer).</text>
</comment>
<feature type="transmembrane region" description="Helical" evidence="7">
    <location>
        <begin position="28"/>
        <end position="48"/>
    </location>
</feature>
<keyword evidence="9" id="KW-0449">Lipoprotein</keyword>
<dbReference type="HAMAP" id="MF_01147">
    <property type="entry name" value="Lgt"/>
    <property type="match status" value="1"/>
</dbReference>
<feature type="compositionally biased region" description="Basic and acidic residues" evidence="8">
    <location>
        <begin position="338"/>
        <end position="347"/>
    </location>
</feature>
<dbReference type="AlphaFoldDB" id="A0A414J3R0"/>
<dbReference type="GO" id="GO:0042158">
    <property type="term" value="P:lipoprotein biosynthetic process"/>
    <property type="evidence" value="ECO:0007669"/>
    <property type="project" value="UniProtKB-UniRule"/>
</dbReference>
<evidence type="ECO:0000313" key="10">
    <source>
        <dbReference type="Proteomes" id="UP000283745"/>
    </source>
</evidence>
<evidence type="ECO:0000256" key="3">
    <source>
        <dbReference type="ARBA" id="ARBA00022679"/>
    </source>
</evidence>
<dbReference type="PANTHER" id="PTHR30589">
    <property type="entry name" value="PROLIPOPROTEIN DIACYLGLYCERYL TRANSFERASE"/>
    <property type="match status" value="1"/>
</dbReference>
<feature type="transmembrane region" description="Helical" evidence="7">
    <location>
        <begin position="60"/>
        <end position="81"/>
    </location>
</feature>